<proteinExistence type="predicted"/>
<evidence type="ECO:0000313" key="2">
    <source>
        <dbReference type="Proteomes" id="UP000326178"/>
    </source>
</evidence>
<gene>
    <name evidence="1" type="ORF">CP967_15540</name>
</gene>
<accession>A0A5J6FAG4</accession>
<keyword evidence="2" id="KW-1185">Reference proteome</keyword>
<reference evidence="1 2" key="1">
    <citation type="submission" date="2017-09" db="EMBL/GenBank/DDBJ databases">
        <authorList>
            <person name="Lee N."/>
            <person name="Cho B.-K."/>
        </authorList>
    </citation>
    <scope>NUCLEOTIDE SEQUENCE [LARGE SCALE GENOMIC DNA]</scope>
    <source>
        <strain evidence="1 2">ATCC 12769</strain>
    </source>
</reference>
<sequence length="128" mass="14089">MDQCTAMTLISPPAHLADLLANAEPAHVLCELGEGHEGDHAQMLWDDDTNDLAAWARWNERRVRLVPRPWCPENASSGEEEVCGLFAGHPSGHSWEVTDPTREALCHALAMKHPDLFPECTGPEDRAG</sequence>
<dbReference type="RefSeq" id="WP_150488544.1">
    <property type="nucleotide sequence ID" value="NZ_BMUV01000013.1"/>
</dbReference>
<dbReference type="KEGG" id="snk:CP967_15540"/>
<dbReference type="EMBL" id="CP023702">
    <property type="protein sequence ID" value="QEU73232.1"/>
    <property type="molecule type" value="Genomic_DNA"/>
</dbReference>
<organism evidence="1 2">
    <name type="scientific">Streptomyces nitrosporeus</name>
    <dbReference type="NCBI Taxonomy" id="28894"/>
    <lineage>
        <taxon>Bacteria</taxon>
        <taxon>Bacillati</taxon>
        <taxon>Actinomycetota</taxon>
        <taxon>Actinomycetes</taxon>
        <taxon>Kitasatosporales</taxon>
        <taxon>Streptomycetaceae</taxon>
        <taxon>Streptomyces</taxon>
    </lineage>
</organism>
<name>A0A5J6FAG4_9ACTN</name>
<dbReference type="Proteomes" id="UP000326178">
    <property type="component" value="Chromosome"/>
</dbReference>
<protein>
    <submittedName>
        <fullName evidence="1">Uncharacterized protein</fullName>
    </submittedName>
</protein>
<dbReference type="OrthoDB" id="4223913at2"/>
<dbReference type="AlphaFoldDB" id="A0A5J6FAG4"/>
<evidence type="ECO:0000313" key="1">
    <source>
        <dbReference type="EMBL" id="QEU73232.1"/>
    </source>
</evidence>